<dbReference type="Proteomes" id="UP000051952">
    <property type="component" value="Unassembled WGS sequence"/>
</dbReference>
<accession>A0A0S4KMC2</accession>
<dbReference type="OrthoDB" id="24630at2759"/>
<feature type="domain" description="AMMECR1" evidence="1">
    <location>
        <begin position="1"/>
        <end position="206"/>
    </location>
</feature>
<evidence type="ECO:0000259" key="1">
    <source>
        <dbReference type="PROSITE" id="PS51112"/>
    </source>
</evidence>
<dbReference type="Gene3D" id="3.30.1490.150">
    <property type="entry name" value="Hypothetical protein ph0010, domain 2"/>
    <property type="match status" value="1"/>
</dbReference>
<dbReference type="NCBIfam" id="TIGR00296">
    <property type="entry name" value="TIGR00296 family protein"/>
    <property type="match status" value="1"/>
</dbReference>
<gene>
    <name evidence="2" type="ORF">BSAL_45150</name>
</gene>
<dbReference type="PANTHER" id="PTHR13016">
    <property type="entry name" value="AMMECR1 HOMOLOG"/>
    <property type="match status" value="1"/>
</dbReference>
<dbReference type="InterPro" id="IPR036071">
    <property type="entry name" value="AMMECR1_dom_sf"/>
</dbReference>
<dbReference type="InterPro" id="IPR002733">
    <property type="entry name" value="AMMECR1_domain"/>
</dbReference>
<evidence type="ECO:0000313" key="2">
    <source>
        <dbReference type="EMBL" id="CUI15535.1"/>
    </source>
</evidence>
<sequence length="216" mass="23837">MRMEATQIMVAYCFRSVSERLMASSPKASGLSPALTSSIAAESFETMDAPVFVCFKHATTNRLRGCVGTFTPGPLKDQLRKYACAAAFEDSRFKPLSSEAELSTLRCNVSLLHTFEVLPQGDWDRWEVGVHGIQASLASGGRHLRGTFLPSVAKEQRWDQRTTVTHLLHKAGLEGAVNDDVLRQVELTRYQESSSSSSYEELFLPGTKPARMCSIS</sequence>
<dbReference type="VEuPathDB" id="TriTrypDB:BSAL_45150"/>
<dbReference type="Gene3D" id="3.30.700.20">
    <property type="entry name" value="Hypothetical protein ph0010, domain 1"/>
    <property type="match status" value="1"/>
</dbReference>
<name>A0A0S4KMC2_BODSA</name>
<organism evidence="2 3">
    <name type="scientific">Bodo saltans</name>
    <name type="common">Flagellated protozoan</name>
    <dbReference type="NCBI Taxonomy" id="75058"/>
    <lineage>
        <taxon>Eukaryota</taxon>
        <taxon>Discoba</taxon>
        <taxon>Euglenozoa</taxon>
        <taxon>Kinetoplastea</taxon>
        <taxon>Metakinetoplastina</taxon>
        <taxon>Eubodonida</taxon>
        <taxon>Bodonidae</taxon>
        <taxon>Bodo</taxon>
    </lineage>
</organism>
<dbReference type="AlphaFoldDB" id="A0A0S4KMC2"/>
<keyword evidence="3" id="KW-1185">Reference proteome</keyword>
<evidence type="ECO:0000313" key="3">
    <source>
        <dbReference type="Proteomes" id="UP000051952"/>
    </source>
</evidence>
<dbReference type="InterPro" id="IPR023473">
    <property type="entry name" value="AMMECR1"/>
</dbReference>
<dbReference type="InterPro" id="IPR027485">
    <property type="entry name" value="AMMECR1_N"/>
</dbReference>
<dbReference type="PANTHER" id="PTHR13016:SF0">
    <property type="entry name" value="AMME SYNDROME CANDIDATE GENE 1 PROTEIN"/>
    <property type="match status" value="1"/>
</dbReference>
<dbReference type="Pfam" id="PF01871">
    <property type="entry name" value="AMMECR1"/>
    <property type="match status" value="1"/>
</dbReference>
<dbReference type="SUPFAM" id="SSF143447">
    <property type="entry name" value="AMMECR1-like"/>
    <property type="match status" value="1"/>
</dbReference>
<dbReference type="EMBL" id="CYKH01002197">
    <property type="protein sequence ID" value="CUI15535.1"/>
    <property type="molecule type" value="Genomic_DNA"/>
</dbReference>
<dbReference type="OMA" id="TNEAFPL"/>
<reference evidence="3" key="1">
    <citation type="submission" date="2015-09" db="EMBL/GenBank/DDBJ databases">
        <authorList>
            <consortium name="Pathogen Informatics"/>
        </authorList>
    </citation>
    <scope>NUCLEOTIDE SEQUENCE [LARGE SCALE GENOMIC DNA]</scope>
    <source>
        <strain evidence="3">Lake Konstanz</strain>
    </source>
</reference>
<dbReference type="PROSITE" id="PS51112">
    <property type="entry name" value="AMMECR1"/>
    <property type="match status" value="1"/>
</dbReference>
<proteinExistence type="predicted"/>
<protein>
    <recommendedName>
        <fullName evidence="1">AMMECR1 domain-containing protein</fullName>
    </recommendedName>
</protein>